<evidence type="ECO:0000313" key="3">
    <source>
        <dbReference type="Proteomes" id="UP001177670"/>
    </source>
</evidence>
<comment type="caution">
    <text evidence="2">The sequence shown here is derived from an EMBL/GenBank/DDBJ whole genome shotgun (WGS) entry which is preliminary data.</text>
</comment>
<keyword evidence="1" id="KW-0472">Membrane</keyword>
<name>A0AA40FE84_9HYME</name>
<organism evidence="2 3">
    <name type="scientific">Melipona bicolor</name>
    <dbReference type="NCBI Taxonomy" id="60889"/>
    <lineage>
        <taxon>Eukaryota</taxon>
        <taxon>Metazoa</taxon>
        <taxon>Ecdysozoa</taxon>
        <taxon>Arthropoda</taxon>
        <taxon>Hexapoda</taxon>
        <taxon>Insecta</taxon>
        <taxon>Pterygota</taxon>
        <taxon>Neoptera</taxon>
        <taxon>Endopterygota</taxon>
        <taxon>Hymenoptera</taxon>
        <taxon>Apocrita</taxon>
        <taxon>Aculeata</taxon>
        <taxon>Apoidea</taxon>
        <taxon>Anthophila</taxon>
        <taxon>Apidae</taxon>
        <taxon>Melipona</taxon>
    </lineage>
</organism>
<sequence>MRQQVNQLLITHALDPLSRPFPRKWEPYFCLLNRPLVQTIGARASKRFAVVFTLSPFLFLCSGVISLEHPDESGYLAPVEPGVREFPQQHAEVASTSLKILASDGDGFWRLTSTLDVHATVTHVL</sequence>
<keyword evidence="1" id="KW-0812">Transmembrane</keyword>
<dbReference type="EMBL" id="JAHYIQ010000054">
    <property type="protein sequence ID" value="KAK1117217.1"/>
    <property type="molecule type" value="Genomic_DNA"/>
</dbReference>
<protein>
    <submittedName>
        <fullName evidence="2">Uncharacterized protein</fullName>
    </submittedName>
</protein>
<reference evidence="2" key="1">
    <citation type="submission" date="2021-10" db="EMBL/GenBank/DDBJ databases">
        <title>Melipona bicolor Genome sequencing and assembly.</title>
        <authorList>
            <person name="Araujo N.S."/>
            <person name="Arias M.C."/>
        </authorList>
    </citation>
    <scope>NUCLEOTIDE SEQUENCE</scope>
    <source>
        <strain evidence="2">USP_2M_L1-L4_2017</strain>
        <tissue evidence="2">Whole body</tissue>
    </source>
</reference>
<feature type="transmembrane region" description="Helical" evidence="1">
    <location>
        <begin position="48"/>
        <end position="67"/>
    </location>
</feature>
<evidence type="ECO:0000313" key="2">
    <source>
        <dbReference type="EMBL" id="KAK1117217.1"/>
    </source>
</evidence>
<evidence type="ECO:0000256" key="1">
    <source>
        <dbReference type="SAM" id="Phobius"/>
    </source>
</evidence>
<keyword evidence="3" id="KW-1185">Reference proteome</keyword>
<feature type="non-terminal residue" evidence="2">
    <location>
        <position position="125"/>
    </location>
</feature>
<accession>A0AA40FE84</accession>
<keyword evidence="1" id="KW-1133">Transmembrane helix</keyword>
<gene>
    <name evidence="2" type="ORF">K0M31_016913</name>
</gene>
<dbReference type="AlphaFoldDB" id="A0AA40FE84"/>
<proteinExistence type="predicted"/>
<dbReference type="Proteomes" id="UP001177670">
    <property type="component" value="Unassembled WGS sequence"/>
</dbReference>